<name>A0A1Y2BZT2_9FUNG</name>
<gene>
    <name evidence="2" type="ORF">BCR33DRAFT_661805</name>
</gene>
<dbReference type="EMBL" id="MCGO01000036">
    <property type="protein sequence ID" value="ORY40271.1"/>
    <property type="molecule type" value="Genomic_DNA"/>
</dbReference>
<dbReference type="Proteomes" id="UP000193642">
    <property type="component" value="Unassembled WGS sequence"/>
</dbReference>
<keyword evidence="2" id="KW-0378">Hydrolase</keyword>
<dbReference type="Pfam" id="PF00704">
    <property type="entry name" value="Glyco_hydro_18"/>
    <property type="match status" value="1"/>
</dbReference>
<sequence>YNVFNLAFWLRNGPYDTAYYWTQLDVNTKQTYVNAFHNAGKALIVSAFGATDMPTGSDPVAIANQLADYVVANLLDGADIDWEDNAAMENGTGEAWLIKFTTQLRLRLPSPQYIISHAPQAPYFVKNTKQYPNGAYLTVDQQVGNLIDFYNVQFYNQGSTDYADCDGLLNKSIGFFNGTALFEIAAQGVPLNKLVIGKPITPAGATNTGYMAPSLLATCVAQARGKGWDAGIMGWQLNLDNPIGTWMQTVGAAL</sequence>
<dbReference type="GO" id="GO:0016787">
    <property type="term" value="F:hydrolase activity"/>
    <property type="evidence" value="ECO:0007669"/>
    <property type="project" value="UniProtKB-KW"/>
</dbReference>
<dbReference type="AlphaFoldDB" id="A0A1Y2BZT2"/>
<dbReference type="CDD" id="cd00598">
    <property type="entry name" value="GH18_chitinase-like"/>
    <property type="match status" value="1"/>
</dbReference>
<keyword evidence="3" id="KW-1185">Reference proteome</keyword>
<feature type="non-terminal residue" evidence="2">
    <location>
        <position position="1"/>
    </location>
</feature>
<organism evidence="2 3">
    <name type="scientific">Rhizoclosmatium globosum</name>
    <dbReference type="NCBI Taxonomy" id="329046"/>
    <lineage>
        <taxon>Eukaryota</taxon>
        <taxon>Fungi</taxon>
        <taxon>Fungi incertae sedis</taxon>
        <taxon>Chytridiomycota</taxon>
        <taxon>Chytridiomycota incertae sedis</taxon>
        <taxon>Chytridiomycetes</taxon>
        <taxon>Chytridiales</taxon>
        <taxon>Chytriomycetaceae</taxon>
        <taxon>Rhizoclosmatium</taxon>
    </lineage>
</organism>
<dbReference type="InterPro" id="IPR017853">
    <property type="entry name" value="GH"/>
</dbReference>
<dbReference type="PROSITE" id="PS51910">
    <property type="entry name" value="GH18_2"/>
    <property type="match status" value="1"/>
</dbReference>
<dbReference type="OrthoDB" id="3012298at2759"/>
<evidence type="ECO:0000259" key="1">
    <source>
        <dbReference type="PROSITE" id="PS51910"/>
    </source>
</evidence>
<dbReference type="GO" id="GO:0005975">
    <property type="term" value="P:carbohydrate metabolic process"/>
    <property type="evidence" value="ECO:0007669"/>
    <property type="project" value="InterPro"/>
</dbReference>
<dbReference type="SUPFAM" id="SSF51445">
    <property type="entry name" value="(Trans)glycosidases"/>
    <property type="match status" value="1"/>
</dbReference>
<accession>A0A1Y2BZT2</accession>
<comment type="caution">
    <text evidence="2">The sequence shown here is derived from an EMBL/GenBank/DDBJ whole genome shotgun (WGS) entry which is preliminary data.</text>
</comment>
<dbReference type="InterPro" id="IPR001223">
    <property type="entry name" value="Glyco_hydro18_cat"/>
</dbReference>
<reference evidence="2 3" key="1">
    <citation type="submission" date="2016-07" db="EMBL/GenBank/DDBJ databases">
        <title>Pervasive Adenine N6-methylation of Active Genes in Fungi.</title>
        <authorList>
            <consortium name="DOE Joint Genome Institute"/>
            <person name="Mondo S.J."/>
            <person name="Dannebaum R.O."/>
            <person name="Kuo R.C."/>
            <person name="Labutti K."/>
            <person name="Haridas S."/>
            <person name="Kuo A."/>
            <person name="Salamov A."/>
            <person name="Ahrendt S.R."/>
            <person name="Lipzen A."/>
            <person name="Sullivan W."/>
            <person name="Andreopoulos W.B."/>
            <person name="Clum A."/>
            <person name="Lindquist E."/>
            <person name="Daum C."/>
            <person name="Ramamoorthy G.K."/>
            <person name="Gryganskyi A."/>
            <person name="Culley D."/>
            <person name="Magnuson J.K."/>
            <person name="James T.Y."/>
            <person name="O'Malley M.A."/>
            <person name="Stajich J.E."/>
            <person name="Spatafora J.W."/>
            <person name="Visel A."/>
            <person name="Grigoriev I.V."/>
        </authorList>
    </citation>
    <scope>NUCLEOTIDE SEQUENCE [LARGE SCALE GENOMIC DNA]</scope>
    <source>
        <strain evidence="2 3">JEL800</strain>
    </source>
</reference>
<feature type="domain" description="GH18" evidence="1">
    <location>
        <begin position="1"/>
        <end position="254"/>
    </location>
</feature>
<proteinExistence type="predicted"/>
<protein>
    <submittedName>
        <fullName evidence="2">Glycoside hydrolase</fullName>
    </submittedName>
</protein>
<evidence type="ECO:0000313" key="3">
    <source>
        <dbReference type="Proteomes" id="UP000193642"/>
    </source>
</evidence>
<evidence type="ECO:0000313" key="2">
    <source>
        <dbReference type="EMBL" id="ORY40271.1"/>
    </source>
</evidence>
<dbReference type="Gene3D" id="3.20.20.80">
    <property type="entry name" value="Glycosidases"/>
    <property type="match status" value="1"/>
</dbReference>